<evidence type="ECO:0000256" key="2">
    <source>
        <dbReference type="ARBA" id="ARBA00022679"/>
    </source>
</evidence>
<name>A0A975SKG9_9RHOO</name>
<keyword evidence="3" id="KW-0949">S-adenosyl-L-methionine</keyword>
<protein>
    <submittedName>
        <fullName evidence="5">Class I SAM-dependent methyltransferase</fullName>
    </submittedName>
</protein>
<organism evidence="5 6">
    <name type="scientific">Azospira inquinata</name>
    <dbReference type="NCBI Taxonomy" id="2785627"/>
    <lineage>
        <taxon>Bacteria</taxon>
        <taxon>Pseudomonadati</taxon>
        <taxon>Pseudomonadota</taxon>
        <taxon>Betaproteobacteria</taxon>
        <taxon>Rhodocyclales</taxon>
        <taxon>Rhodocyclaceae</taxon>
        <taxon>Azospira</taxon>
    </lineage>
</organism>
<dbReference type="EMBL" id="CP064782">
    <property type="protein sequence ID" value="QWT48006.1"/>
    <property type="molecule type" value="Genomic_DNA"/>
</dbReference>
<sequence length="272" mass="30350">MPPATRQLTLQLAAFILVLSLAWPIYGLHAGPWPWLPLSLAIGGCAGFLAWLTRQPWWWRLIHCLFVPLAYGAAQLHLPPLVYLVAFMVLMLVYRGAVTGRVPLYFSNAITAQALLAMGEQQHKTALLDLGAGIGSLIYPIARQRPDWQLRGLENAPLTWLIGHLRGRGKANVRLEFGDLWQRSLAEENWVYTFLSPEPMAELGVKAAEEMPADGLLVSNSFPIPWAEADWTATLEDRRTTRLYCYRAESLRQALAVARQSAENPDSPKPSS</sequence>
<dbReference type="Proteomes" id="UP000683428">
    <property type="component" value="Chromosome"/>
</dbReference>
<dbReference type="PANTHER" id="PTHR13610:SF9">
    <property type="entry name" value="FI06469P"/>
    <property type="match status" value="1"/>
</dbReference>
<dbReference type="AlphaFoldDB" id="A0A975SKG9"/>
<proteinExistence type="predicted"/>
<keyword evidence="4" id="KW-1133">Transmembrane helix</keyword>
<dbReference type="GO" id="GO:0032259">
    <property type="term" value="P:methylation"/>
    <property type="evidence" value="ECO:0007669"/>
    <property type="project" value="UniProtKB-KW"/>
</dbReference>
<keyword evidence="6" id="KW-1185">Reference proteome</keyword>
<evidence type="ECO:0000313" key="6">
    <source>
        <dbReference type="Proteomes" id="UP000683428"/>
    </source>
</evidence>
<dbReference type="PANTHER" id="PTHR13610">
    <property type="entry name" value="METHYLTRANSFERASE DOMAIN-CONTAINING PROTEIN"/>
    <property type="match status" value="1"/>
</dbReference>
<feature type="transmembrane region" description="Helical" evidence="4">
    <location>
        <begin position="34"/>
        <end position="52"/>
    </location>
</feature>
<evidence type="ECO:0000256" key="1">
    <source>
        <dbReference type="ARBA" id="ARBA00022603"/>
    </source>
</evidence>
<reference evidence="5" key="1">
    <citation type="submission" date="2020-11" db="EMBL/GenBank/DDBJ databases">
        <title>Azospira inquinata sp. nov.</title>
        <authorList>
            <person name="Moe W.M."/>
            <person name="Mikes M.C."/>
        </authorList>
    </citation>
    <scope>NUCLEOTIDE SEQUENCE</scope>
    <source>
        <strain evidence="5">Azo-3</strain>
    </source>
</reference>
<evidence type="ECO:0000256" key="3">
    <source>
        <dbReference type="ARBA" id="ARBA00022691"/>
    </source>
</evidence>
<dbReference type="InterPro" id="IPR026170">
    <property type="entry name" value="FAM173A/B"/>
</dbReference>
<dbReference type="GO" id="GO:0016279">
    <property type="term" value="F:protein-lysine N-methyltransferase activity"/>
    <property type="evidence" value="ECO:0007669"/>
    <property type="project" value="InterPro"/>
</dbReference>
<keyword evidence="1 5" id="KW-0489">Methyltransferase</keyword>
<gene>
    <name evidence="5" type="ORF">Azoinq_08965</name>
</gene>
<evidence type="ECO:0000256" key="4">
    <source>
        <dbReference type="SAM" id="Phobius"/>
    </source>
</evidence>
<keyword evidence="4" id="KW-0812">Transmembrane</keyword>
<dbReference type="RefSeq" id="WP_216129857.1">
    <property type="nucleotide sequence ID" value="NZ_CP064782.1"/>
</dbReference>
<keyword evidence="4" id="KW-0472">Membrane</keyword>
<accession>A0A975SKG9</accession>
<evidence type="ECO:0000313" key="5">
    <source>
        <dbReference type="EMBL" id="QWT48006.1"/>
    </source>
</evidence>
<keyword evidence="2" id="KW-0808">Transferase</keyword>
<dbReference type="KEGG" id="aiq:Azoinq_08965"/>